<name>A0ABQ5ETH0_9ASTR</name>
<organism evidence="1 2">
    <name type="scientific">Tanacetum coccineum</name>
    <dbReference type="NCBI Taxonomy" id="301880"/>
    <lineage>
        <taxon>Eukaryota</taxon>
        <taxon>Viridiplantae</taxon>
        <taxon>Streptophyta</taxon>
        <taxon>Embryophyta</taxon>
        <taxon>Tracheophyta</taxon>
        <taxon>Spermatophyta</taxon>
        <taxon>Magnoliopsida</taxon>
        <taxon>eudicotyledons</taxon>
        <taxon>Gunneridae</taxon>
        <taxon>Pentapetalae</taxon>
        <taxon>asterids</taxon>
        <taxon>campanulids</taxon>
        <taxon>Asterales</taxon>
        <taxon>Asteraceae</taxon>
        <taxon>Asteroideae</taxon>
        <taxon>Anthemideae</taxon>
        <taxon>Anthemidinae</taxon>
        <taxon>Tanacetum</taxon>
    </lineage>
</organism>
<reference evidence="1" key="2">
    <citation type="submission" date="2022-01" db="EMBL/GenBank/DDBJ databases">
        <authorList>
            <person name="Yamashiro T."/>
            <person name="Shiraishi A."/>
            <person name="Satake H."/>
            <person name="Nakayama K."/>
        </authorList>
    </citation>
    <scope>NUCLEOTIDE SEQUENCE</scope>
</reference>
<gene>
    <name evidence="1" type="ORF">Tco_0989254</name>
</gene>
<dbReference type="EMBL" id="BQNB010016652">
    <property type="protein sequence ID" value="GJT54200.1"/>
    <property type="molecule type" value="Genomic_DNA"/>
</dbReference>
<comment type="caution">
    <text evidence="1">The sequence shown here is derived from an EMBL/GenBank/DDBJ whole genome shotgun (WGS) entry which is preliminary data.</text>
</comment>
<evidence type="ECO:0000313" key="1">
    <source>
        <dbReference type="EMBL" id="GJT54200.1"/>
    </source>
</evidence>
<reference evidence="1" key="1">
    <citation type="journal article" date="2022" name="Int. J. Mol. Sci.">
        <title>Draft Genome of Tanacetum Coccineum: Genomic Comparison of Closely Related Tanacetum-Family Plants.</title>
        <authorList>
            <person name="Yamashiro T."/>
            <person name="Shiraishi A."/>
            <person name="Nakayama K."/>
            <person name="Satake H."/>
        </authorList>
    </citation>
    <scope>NUCLEOTIDE SEQUENCE</scope>
</reference>
<keyword evidence="2" id="KW-1185">Reference proteome</keyword>
<dbReference type="Proteomes" id="UP001151760">
    <property type="component" value="Unassembled WGS sequence"/>
</dbReference>
<accession>A0ABQ5ETH0</accession>
<evidence type="ECO:0000313" key="2">
    <source>
        <dbReference type="Proteomes" id="UP001151760"/>
    </source>
</evidence>
<protein>
    <submittedName>
        <fullName evidence="1">Uncharacterized protein</fullName>
    </submittedName>
</protein>
<proteinExistence type="predicted"/>
<sequence>MNACNPLFGFRLMSCISVGSLSYSFMLAREILLEDIYVPYWHSRLLPAQLAAGKMLVRSLFFIEDSLFELFLAGSRWAFPLTLLETWRTHQRSCWVEDLFELSRRGAGGSTAGGPRLFSPMCPGVRSFTLLQLGSPFSRRDDTREWYCVKLKLSSVEKHVSQYNDAADCIVLYVHVLSSGAAQMETNAGARCLLRD</sequence>